<keyword evidence="1" id="KW-1133">Transmembrane helix</keyword>
<dbReference type="Proteomes" id="UP001138751">
    <property type="component" value="Unassembled WGS sequence"/>
</dbReference>
<feature type="transmembrane region" description="Helical" evidence="1">
    <location>
        <begin position="177"/>
        <end position="200"/>
    </location>
</feature>
<accession>A0A9X9X4C9</accession>
<dbReference type="AlphaFoldDB" id="A0A9X9X4C9"/>
<feature type="transmembrane region" description="Helical" evidence="1">
    <location>
        <begin position="113"/>
        <end position="134"/>
    </location>
</feature>
<dbReference type="InterPro" id="IPR036259">
    <property type="entry name" value="MFS_trans_sf"/>
</dbReference>
<evidence type="ECO:0000256" key="1">
    <source>
        <dbReference type="SAM" id="Phobius"/>
    </source>
</evidence>
<comment type="caution">
    <text evidence="2">The sequence shown here is derived from an EMBL/GenBank/DDBJ whole genome shotgun (WGS) entry which is preliminary data.</text>
</comment>
<evidence type="ECO:0000313" key="3">
    <source>
        <dbReference type="Proteomes" id="UP001138751"/>
    </source>
</evidence>
<gene>
    <name evidence="2" type="ORF">GXW76_24005</name>
</gene>
<proteinExistence type="predicted"/>
<dbReference type="InterPro" id="IPR010645">
    <property type="entry name" value="MFS_4"/>
</dbReference>
<feature type="transmembrane region" description="Helical" evidence="1">
    <location>
        <begin position="146"/>
        <end position="171"/>
    </location>
</feature>
<feature type="transmembrane region" description="Helical" evidence="1">
    <location>
        <begin position="25"/>
        <end position="46"/>
    </location>
</feature>
<reference evidence="2" key="2">
    <citation type="journal article" date="2021" name="Syst. Appl. Microbiol.">
        <title>Roseomonas hellenica sp. nov., isolated from roots of wild-growing Alkanna tinctoria.</title>
        <authorList>
            <person name="Rat A."/>
            <person name="Naranjo H.D."/>
            <person name="Lebbe L."/>
            <person name="Cnockaert M."/>
            <person name="Krigas N."/>
            <person name="Grigoriadou K."/>
            <person name="Maloupa E."/>
            <person name="Willems A."/>
        </authorList>
    </citation>
    <scope>NUCLEOTIDE SEQUENCE</scope>
    <source>
        <strain evidence="2">LMG 31231</strain>
    </source>
</reference>
<organism evidence="2 3">
    <name type="scientific">Neoroseomonas soli</name>
    <dbReference type="NCBI Taxonomy" id="1081025"/>
    <lineage>
        <taxon>Bacteria</taxon>
        <taxon>Pseudomonadati</taxon>
        <taxon>Pseudomonadota</taxon>
        <taxon>Alphaproteobacteria</taxon>
        <taxon>Acetobacterales</taxon>
        <taxon>Acetobacteraceae</taxon>
        <taxon>Neoroseomonas</taxon>
    </lineage>
</organism>
<evidence type="ECO:0000313" key="2">
    <source>
        <dbReference type="EMBL" id="MBR0674258.1"/>
    </source>
</evidence>
<sequence>LARPFWPVPPPPAARRDRGTVPRAALLLVSYSLSGAGLVPPMVYLADLAARGHGLGVRAGGLMWVVFGAGALTGSLSGGALADRIGGRRAMVAALVVQVAALGMALLPGVPALVAAGLLSGMAAVGVTSVALAAARERAGAEAGVLWVRVTAGFAVAQAATGFAMAALFGATGESHAAIFAAGFVFSLLALAVGAADGAAARPGAVRAP</sequence>
<dbReference type="GO" id="GO:0005886">
    <property type="term" value="C:plasma membrane"/>
    <property type="evidence" value="ECO:0007669"/>
    <property type="project" value="TreeGrafter"/>
</dbReference>
<dbReference type="EMBL" id="JAAEDM010000130">
    <property type="protein sequence ID" value="MBR0674258.1"/>
    <property type="molecule type" value="Genomic_DNA"/>
</dbReference>
<keyword evidence="3" id="KW-1185">Reference proteome</keyword>
<feature type="transmembrane region" description="Helical" evidence="1">
    <location>
        <begin position="89"/>
        <end position="107"/>
    </location>
</feature>
<dbReference type="Pfam" id="PF06779">
    <property type="entry name" value="MFS_4"/>
    <property type="match status" value="1"/>
</dbReference>
<feature type="non-terminal residue" evidence="2">
    <location>
        <position position="1"/>
    </location>
</feature>
<dbReference type="SUPFAM" id="SSF103473">
    <property type="entry name" value="MFS general substrate transporter"/>
    <property type="match status" value="1"/>
</dbReference>
<protein>
    <submittedName>
        <fullName evidence="2">YbfB/YjiJ family MFS transporter</fullName>
    </submittedName>
</protein>
<keyword evidence="1" id="KW-0472">Membrane</keyword>
<dbReference type="PANTHER" id="PTHR23537:SF1">
    <property type="entry name" value="SUGAR TRANSPORTER"/>
    <property type="match status" value="1"/>
</dbReference>
<reference evidence="2" key="1">
    <citation type="submission" date="2020-01" db="EMBL/GenBank/DDBJ databases">
        <authorList>
            <person name="Rat A."/>
        </authorList>
    </citation>
    <scope>NUCLEOTIDE SEQUENCE</scope>
    <source>
        <strain evidence="2">LMG 31231</strain>
    </source>
</reference>
<keyword evidence="1" id="KW-0812">Transmembrane</keyword>
<name>A0A9X9X4C9_9PROT</name>
<dbReference type="RefSeq" id="WP_211864679.1">
    <property type="nucleotide sequence ID" value="NZ_JAAEDM010000130.1"/>
</dbReference>
<dbReference type="PANTHER" id="PTHR23537">
    <property type="match status" value="1"/>
</dbReference>
<dbReference type="Gene3D" id="1.20.1250.20">
    <property type="entry name" value="MFS general substrate transporter like domains"/>
    <property type="match status" value="1"/>
</dbReference>
<feature type="transmembrane region" description="Helical" evidence="1">
    <location>
        <begin position="61"/>
        <end position="82"/>
    </location>
</feature>